<dbReference type="SUPFAM" id="SSF47473">
    <property type="entry name" value="EF-hand"/>
    <property type="match status" value="1"/>
</dbReference>
<comment type="caution">
    <text evidence="7">The sequence shown here is derived from an EMBL/GenBank/DDBJ whole genome shotgun (WGS) entry which is preliminary data.</text>
</comment>
<reference evidence="7" key="1">
    <citation type="journal article" date="2023" name="Insect Mol. Biol.">
        <title>Genome sequencing provides insights into the evolution of gene families encoding plant cell wall-degrading enzymes in longhorned beetles.</title>
        <authorList>
            <person name="Shin N.R."/>
            <person name="Okamura Y."/>
            <person name="Kirsch R."/>
            <person name="Pauchet Y."/>
        </authorList>
    </citation>
    <scope>NUCLEOTIDE SEQUENCE</scope>
    <source>
        <strain evidence="7">AMC_N1</strain>
    </source>
</reference>
<comment type="subcellular location">
    <subcellularLocation>
        <location evidence="1">Secreted</location>
    </subcellularLocation>
</comment>
<evidence type="ECO:0000256" key="5">
    <source>
        <dbReference type="ARBA" id="ARBA00023180"/>
    </source>
</evidence>
<dbReference type="Pfam" id="PF10591">
    <property type="entry name" value="SPARC_Ca_bdg"/>
    <property type="match status" value="1"/>
</dbReference>
<evidence type="ECO:0000313" key="8">
    <source>
        <dbReference type="Proteomes" id="UP001162162"/>
    </source>
</evidence>
<dbReference type="EMBL" id="JAPWTK010000130">
    <property type="protein sequence ID" value="KAJ8948791.1"/>
    <property type="molecule type" value="Genomic_DNA"/>
</dbReference>
<keyword evidence="8" id="KW-1185">Reference proteome</keyword>
<dbReference type="PANTHER" id="PTHR12352">
    <property type="entry name" value="SECRETED MODULAR CALCIUM-BINDING PROTEIN"/>
    <property type="match status" value="1"/>
</dbReference>
<keyword evidence="5" id="KW-0325">Glycoprotein</keyword>
<dbReference type="GO" id="GO:0008201">
    <property type="term" value="F:heparin binding"/>
    <property type="evidence" value="ECO:0007669"/>
    <property type="project" value="TreeGrafter"/>
</dbReference>
<sequence length="150" mass="17328">LVIGQSYDEESSEIREESDPTDCLSDRNVALSEGYHQLYVPECTPDGRYQKELLQFLHTKMSEIINGNSSFNSLAWIASKEEQAATWSFVVFDKNKNKMLEKSEWKAFKDMVGSVKGLRKCGKKLPRYCDSNKDRQISMTEWLECLNVQQ</sequence>
<keyword evidence="2" id="KW-0964">Secreted</keyword>
<dbReference type="GO" id="GO:0005509">
    <property type="term" value="F:calcium ion binding"/>
    <property type="evidence" value="ECO:0007669"/>
    <property type="project" value="InterPro"/>
</dbReference>
<dbReference type="GO" id="GO:0050840">
    <property type="term" value="F:extracellular matrix binding"/>
    <property type="evidence" value="ECO:0007669"/>
    <property type="project" value="TreeGrafter"/>
</dbReference>
<feature type="non-terminal residue" evidence="7">
    <location>
        <position position="150"/>
    </location>
</feature>
<organism evidence="7 8">
    <name type="scientific">Aromia moschata</name>
    <dbReference type="NCBI Taxonomy" id="1265417"/>
    <lineage>
        <taxon>Eukaryota</taxon>
        <taxon>Metazoa</taxon>
        <taxon>Ecdysozoa</taxon>
        <taxon>Arthropoda</taxon>
        <taxon>Hexapoda</taxon>
        <taxon>Insecta</taxon>
        <taxon>Pterygota</taxon>
        <taxon>Neoptera</taxon>
        <taxon>Endopterygota</taxon>
        <taxon>Coleoptera</taxon>
        <taxon>Polyphaga</taxon>
        <taxon>Cucujiformia</taxon>
        <taxon>Chrysomeloidea</taxon>
        <taxon>Cerambycidae</taxon>
        <taxon>Cerambycinae</taxon>
        <taxon>Callichromatini</taxon>
        <taxon>Aromia</taxon>
    </lineage>
</organism>
<evidence type="ECO:0000259" key="6">
    <source>
        <dbReference type="Pfam" id="PF10591"/>
    </source>
</evidence>
<dbReference type="CDD" id="cd16234">
    <property type="entry name" value="EFh_SPARC_SMOC"/>
    <property type="match status" value="1"/>
</dbReference>
<protein>
    <recommendedName>
        <fullName evidence="6">SPARC/Testican calcium-binding domain-containing protein</fullName>
    </recommendedName>
</protein>
<evidence type="ECO:0000256" key="4">
    <source>
        <dbReference type="ARBA" id="ARBA00023157"/>
    </source>
</evidence>
<dbReference type="InterPro" id="IPR051950">
    <property type="entry name" value="Dev_reg/Prot_inhib"/>
</dbReference>
<feature type="domain" description="SPARC/Testican calcium-binding" evidence="6">
    <location>
        <begin position="79"/>
        <end position="145"/>
    </location>
</feature>
<dbReference type="InterPro" id="IPR011992">
    <property type="entry name" value="EF-hand-dom_pair"/>
</dbReference>
<keyword evidence="4" id="KW-1015">Disulfide bond</keyword>
<evidence type="ECO:0000256" key="2">
    <source>
        <dbReference type="ARBA" id="ARBA00022525"/>
    </source>
</evidence>
<name>A0AAV8YB94_9CUCU</name>
<feature type="non-terminal residue" evidence="7">
    <location>
        <position position="1"/>
    </location>
</feature>
<keyword evidence="3" id="KW-0106">Calcium</keyword>
<dbReference type="Gene3D" id="1.10.238.10">
    <property type="entry name" value="EF-hand"/>
    <property type="match status" value="1"/>
</dbReference>
<dbReference type="Proteomes" id="UP001162162">
    <property type="component" value="Unassembled WGS sequence"/>
</dbReference>
<dbReference type="PANTHER" id="PTHR12352:SF30">
    <property type="entry name" value="FI05255P"/>
    <property type="match status" value="1"/>
</dbReference>
<dbReference type="AlphaFoldDB" id="A0AAV8YB94"/>
<dbReference type="InterPro" id="IPR018247">
    <property type="entry name" value="EF_Hand_1_Ca_BS"/>
</dbReference>
<dbReference type="InterPro" id="IPR019577">
    <property type="entry name" value="SPARC/Testican_Ca-bd-dom"/>
</dbReference>
<evidence type="ECO:0000256" key="1">
    <source>
        <dbReference type="ARBA" id="ARBA00004613"/>
    </source>
</evidence>
<dbReference type="GO" id="GO:0030198">
    <property type="term" value="P:extracellular matrix organization"/>
    <property type="evidence" value="ECO:0007669"/>
    <property type="project" value="TreeGrafter"/>
</dbReference>
<gene>
    <name evidence="7" type="ORF">NQ318_022923</name>
</gene>
<accession>A0AAV8YB94</accession>
<dbReference type="GO" id="GO:0005604">
    <property type="term" value="C:basement membrane"/>
    <property type="evidence" value="ECO:0007669"/>
    <property type="project" value="TreeGrafter"/>
</dbReference>
<dbReference type="GO" id="GO:0005615">
    <property type="term" value="C:extracellular space"/>
    <property type="evidence" value="ECO:0007669"/>
    <property type="project" value="TreeGrafter"/>
</dbReference>
<proteinExistence type="predicted"/>
<evidence type="ECO:0000256" key="3">
    <source>
        <dbReference type="ARBA" id="ARBA00022837"/>
    </source>
</evidence>
<evidence type="ECO:0000313" key="7">
    <source>
        <dbReference type="EMBL" id="KAJ8948791.1"/>
    </source>
</evidence>
<dbReference type="PROSITE" id="PS00018">
    <property type="entry name" value="EF_HAND_1"/>
    <property type="match status" value="2"/>
</dbReference>